<keyword evidence="1" id="KW-1133">Transmembrane helix</keyword>
<proteinExistence type="predicted"/>
<keyword evidence="3" id="KW-1185">Reference proteome</keyword>
<keyword evidence="1" id="KW-0472">Membrane</keyword>
<feature type="transmembrane region" description="Helical" evidence="1">
    <location>
        <begin position="195"/>
        <end position="213"/>
    </location>
</feature>
<comment type="caution">
    <text evidence="2">The sequence shown here is derived from an EMBL/GenBank/DDBJ whole genome shotgun (WGS) entry which is preliminary data.</text>
</comment>
<feature type="transmembrane region" description="Helical" evidence="1">
    <location>
        <begin position="126"/>
        <end position="150"/>
    </location>
</feature>
<reference evidence="2 3" key="1">
    <citation type="submission" date="2019-10" db="EMBL/GenBank/DDBJ databases">
        <title>Description of Paenibacillus pedi sp. nov.</title>
        <authorList>
            <person name="Carlier A."/>
            <person name="Qi S."/>
        </authorList>
    </citation>
    <scope>NUCLEOTIDE SEQUENCE [LARGE SCALE GENOMIC DNA]</scope>
    <source>
        <strain evidence="2 3">LMG 31457</strain>
    </source>
</reference>
<feature type="transmembrane region" description="Helical" evidence="1">
    <location>
        <begin position="60"/>
        <end position="77"/>
    </location>
</feature>
<dbReference type="EMBL" id="WHNZ01000004">
    <property type="protein sequence ID" value="NOU98432.1"/>
    <property type="molecule type" value="Genomic_DNA"/>
</dbReference>
<organism evidence="2 3">
    <name type="scientific">Paenibacillus planticolens</name>
    <dbReference type="NCBI Taxonomy" id="2654976"/>
    <lineage>
        <taxon>Bacteria</taxon>
        <taxon>Bacillati</taxon>
        <taxon>Bacillota</taxon>
        <taxon>Bacilli</taxon>
        <taxon>Bacillales</taxon>
        <taxon>Paenibacillaceae</taxon>
        <taxon>Paenibacillus</taxon>
    </lineage>
</organism>
<feature type="transmembrane region" description="Helical" evidence="1">
    <location>
        <begin position="6"/>
        <end position="25"/>
    </location>
</feature>
<feature type="transmembrane region" description="Helical" evidence="1">
    <location>
        <begin position="37"/>
        <end position="54"/>
    </location>
</feature>
<gene>
    <name evidence="2" type="ORF">GC097_00125</name>
</gene>
<dbReference type="Proteomes" id="UP000618579">
    <property type="component" value="Unassembled WGS sequence"/>
</dbReference>
<sequence length="220" mass="24698">MAESLLNVFFGTLDSIATWVLIYKIFRWPFWRDFNKLLVLAVIIAIVSFADRTVLGLAEFDTAIQFVLYVLFLRYIIKVGLCDASLLSAIGYVSFLLIQVLIYKPLLSSGIVSMDDAEAVSGLGTFIIQASTETSCFIIAALLYVFRLGFSSVDLPPHDSYTIENCSTLDWIANVFGAIAVMSFTYWLLNHVSSITLMIPLLAASLSFLLFLLRRKDYKR</sequence>
<name>A0ABX1ZGC2_9BACL</name>
<evidence type="ECO:0000256" key="1">
    <source>
        <dbReference type="SAM" id="Phobius"/>
    </source>
</evidence>
<keyword evidence="1" id="KW-0812">Transmembrane</keyword>
<protein>
    <submittedName>
        <fullName evidence="2">Uncharacterized protein</fullName>
    </submittedName>
</protein>
<evidence type="ECO:0000313" key="2">
    <source>
        <dbReference type="EMBL" id="NOU98432.1"/>
    </source>
</evidence>
<feature type="transmembrane region" description="Helical" evidence="1">
    <location>
        <begin position="171"/>
        <end position="189"/>
    </location>
</feature>
<dbReference type="RefSeq" id="WP_171681328.1">
    <property type="nucleotide sequence ID" value="NZ_WHNZ01000004.1"/>
</dbReference>
<feature type="transmembrane region" description="Helical" evidence="1">
    <location>
        <begin position="84"/>
        <end position="106"/>
    </location>
</feature>
<accession>A0ABX1ZGC2</accession>
<evidence type="ECO:0000313" key="3">
    <source>
        <dbReference type="Proteomes" id="UP000618579"/>
    </source>
</evidence>